<keyword evidence="3" id="KW-1185">Reference proteome</keyword>
<evidence type="ECO:0000259" key="1">
    <source>
        <dbReference type="Pfam" id="PF07862"/>
    </source>
</evidence>
<dbReference type="Pfam" id="PF07862">
    <property type="entry name" value="Nif11"/>
    <property type="match status" value="1"/>
</dbReference>
<name>A0A928ZZK0_LEPEC</name>
<accession>A0A928ZZK0</accession>
<dbReference type="RefSeq" id="WP_193996154.1">
    <property type="nucleotide sequence ID" value="NZ_JADEXP010000404.1"/>
</dbReference>
<organism evidence="2 3">
    <name type="scientific">Leptolyngbya cf. ectocarpi LEGE 11479</name>
    <dbReference type="NCBI Taxonomy" id="1828722"/>
    <lineage>
        <taxon>Bacteria</taxon>
        <taxon>Bacillati</taxon>
        <taxon>Cyanobacteriota</taxon>
        <taxon>Cyanophyceae</taxon>
        <taxon>Leptolyngbyales</taxon>
        <taxon>Leptolyngbyaceae</taxon>
        <taxon>Leptolyngbya group</taxon>
        <taxon>Leptolyngbya</taxon>
    </lineage>
</organism>
<protein>
    <submittedName>
        <fullName evidence="2">Nif11-like leader peptide family natural product</fullName>
    </submittedName>
</protein>
<dbReference type="NCBIfam" id="TIGR03798">
    <property type="entry name" value="leader_Nif11"/>
    <property type="match status" value="1"/>
</dbReference>
<reference evidence="2" key="1">
    <citation type="submission" date="2020-10" db="EMBL/GenBank/DDBJ databases">
        <authorList>
            <person name="Castelo-Branco R."/>
            <person name="Eusebio N."/>
            <person name="Adriana R."/>
            <person name="Vieira A."/>
            <person name="Brugerolle De Fraissinette N."/>
            <person name="Rezende De Castro R."/>
            <person name="Schneider M.P."/>
            <person name="Vasconcelos V."/>
            <person name="Leao P.N."/>
        </authorList>
    </citation>
    <scope>NUCLEOTIDE SEQUENCE</scope>
    <source>
        <strain evidence="2">LEGE 11479</strain>
    </source>
</reference>
<sequence>MAREQVVKLYREAQTNTNLRNTLSAAPSPESFVAMANQRGFSFTIKEWQEMTKFSVEELDCEVSEIPGI</sequence>
<dbReference type="EMBL" id="JADEXP010000404">
    <property type="protein sequence ID" value="MBE9070278.1"/>
    <property type="molecule type" value="Genomic_DNA"/>
</dbReference>
<feature type="domain" description="Nif11" evidence="1">
    <location>
        <begin position="1"/>
        <end position="48"/>
    </location>
</feature>
<evidence type="ECO:0000313" key="3">
    <source>
        <dbReference type="Proteomes" id="UP000615026"/>
    </source>
</evidence>
<comment type="caution">
    <text evidence="2">The sequence shown here is derived from an EMBL/GenBank/DDBJ whole genome shotgun (WGS) entry which is preliminary data.</text>
</comment>
<dbReference type="InterPro" id="IPR012903">
    <property type="entry name" value="Nif11"/>
</dbReference>
<dbReference type="AlphaFoldDB" id="A0A928ZZK0"/>
<dbReference type="Proteomes" id="UP000615026">
    <property type="component" value="Unassembled WGS sequence"/>
</dbReference>
<gene>
    <name evidence="2" type="ORF">IQ260_26915</name>
</gene>
<proteinExistence type="predicted"/>
<evidence type="ECO:0000313" key="2">
    <source>
        <dbReference type="EMBL" id="MBE9070278.1"/>
    </source>
</evidence>
<dbReference type="InterPro" id="IPR022516">
    <property type="entry name" value="CHP03798_Ocin"/>
</dbReference>